<evidence type="ECO:0000259" key="11">
    <source>
        <dbReference type="PROSITE" id="PS52019"/>
    </source>
</evidence>
<dbReference type="PANTHER" id="PTHR43775:SF13">
    <property type="entry name" value="POLYKETIDE SYNTHASE 1"/>
    <property type="match status" value="1"/>
</dbReference>
<dbReference type="Pfam" id="PF00698">
    <property type="entry name" value="Acyl_transf_1"/>
    <property type="match status" value="1"/>
</dbReference>
<keyword evidence="3" id="KW-0808">Transferase</keyword>
<feature type="region of interest" description="C-terminal hotdog fold" evidence="8">
    <location>
        <begin position="1071"/>
        <end position="1225"/>
    </location>
</feature>
<dbReference type="InterPro" id="IPR056501">
    <property type="entry name" value="NAD-bd_HRPKS_sdrA"/>
</dbReference>
<feature type="region of interest" description="N-terminal hotdog fold" evidence="8">
    <location>
        <begin position="922"/>
        <end position="1058"/>
    </location>
</feature>
<dbReference type="GO" id="GO:0004312">
    <property type="term" value="F:fatty acid synthase activity"/>
    <property type="evidence" value="ECO:0007669"/>
    <property type="project" value="TreeGrafter"/>
</dbReference>
<dbReference type="CDD" id="cd05195">
    <property type="entry name" value="enoyl_red"/>
    <property type="match status" value="1"/>
</dbReference>
<evidence type="ECO:0000256" key="8">
    <source>
        <dbReference type="PROSITE-ProRule" id="PRU01363"/>
    </source>
</evidence>
<keyword evidence="6" id="KW-0511">Multifunctional enzyme</keyword>
<dbReference type="PROSITE" id="PS50075">
    <property type="entry name" value="CARRIER"/>
    <property type="match status" value="1"/>
</dbReference>
<evidence type="ECO:0000256" key="3">
    <source>
        <dbReference type="ARBA" id="ARBA00022679"/>
    </source>
</evidence>
<dbReference type="InterPro" id="IPR050091">
    <property type="entry name" value="PKS_NRPS_Biosynth_Enz"/>
</dbReference>
<keyword evidence="2" id="KW-0597">Phosphoprotein</keyword>
<dbReference type="Pfam" id="PF23114">
    <property type="entry name" value="NAD-bd_HRPKS_sdrA"/>
    <property type="match status" value="1"/>
</dbReference>
<dbReference type="InterPro" id="IPR020843">
    <property type="entry name" value="ER"/>
</dbReference>
<dbReference type="InterPro" id="IPR014031">
    <property type="entry name" value="Ketoacyl_synth_C"/>
</dbReference>
<dbReference type="SMART" id="SM00827">
    <property type="entry name" value="PKS_AT"/>
    <property type="match status" value="1"/>
</dbReference>
<dbReference type="PANTHER" id="PTHR43775">
    <property type="entry name" value="FATTY ACID SYNTHASE"/>
    <property type="match status" value="1"/>
</dbReference>
<dbReference type="InterPro" id="IPR057326">
    <property type="entry name" value="KR_dom"/>
</dbReference>
<dbReference type="SMART" id="SM00826">
    <property type="entry name" value="PKS_DH"/>
    <property type="match status" value="1"/>
</dbReference>
<evidence type="ECO:0000313" key="12">
    <source>
        <dbReference type="EMBL" id="OQE39163.1"/>
    </source>
</evidence>
<dbReference type="Pfam" id="PF02801">
    <property type="entry name" value="Ketoacyl-synt_C"/>
    <property type="match status" value="1"/>
</dbReference>
<dbReference type="SUPFAM" id="SSF52151">
    <property type="entry name" value="FabD/lysophospholipase-like"/>
    <property type="match status" value="1"/>
</dbReference>
<evidence type="ECO:0000256" key="5">
    <source>
        <dbReference type="ARBA" id="ARBA00023002"/>
    </source>
</evidence>
<feature type="domain" description="Carrier" evidence="9">
    <location>
        <begin position="2412"/>
        <end position="2489"/>
    </location>
</feature>
<dbReference type="Pfam" id="PF16197">
    <property type="entry name" value="KAsynt_C_assoc"/>
    <property type="match status" value="1"/>
</dbReference>
<dbReference type="InterPro" id="IPR049551">
    <property type="entry name" value="PKS_DH_C"/>
</dbReference>
<dbReference type="Gene3D" id="3.40.50.150">
    <property type="entry name" value="Vaccinia Virus protein VP39"/>
    <property type="match status" value="1"/>
</dbReference>
<dbReference type="Proteomes" id="UP000191500">
    <property type="component" value="Unassembled WGS sequence"/>
</dbReference>
<dbReference type="GO" id="GO:0016491">
    <property type="term" value="F:oxidoreductase activity"/>
    <property type="evidence" value="ECO:0007669"/>
    <property type="project" value="UniProtKB-KW"/>
</dbReference>
<dbReference type="Pfam" id="PF23297">
    <property type="entry name" value="ACP_SdgA_C"/>
    <property type="match status" value="1"/>
</dbReference>
<dbReference type="GO" id="GO:0030639">
    <property type="term" value="P:polyketide biosynthetic process"/>
    <property type="evidence" value="ECO:0007669"/>
    <property type="project" value="UniProtKB-ARBA"/>
</dbReference>
<organism evidence="12 13">
    <name type="scientific">Penicillium coprophilum</name>
    <dbReference type="NCBI Taxonomy" id="36646"/>
    <lineage>
        <taxon>Eukaryota</taxon>
        <taxon>Fungi</taxon>
        <taxon>Dikarya</taxon>
        <taxon>Ascomycota</taxon>
        <taxon>Pezizomycotina</taxon>
        <taxon>Eurotiomycetes</taxon>
        <taxon>Eurotiomycetidae</taxon>
        <taxon>Eurotiales</taxon>
        <taxon>Aspergillaceae</taxon>
        <taxon>Penicillium</taxon>
    </lineage>
</organism>
<dbReference type="InterPro" id="IPR013149">
    <property type="entry name" value="ADH-like_C"/>
</dbReference>
<dbReference type="InterPro" id="IPR049552">
    <property type="entry name" value="PKS_DH_N"/>
</dbReference>
<sequence length="2495" mass="274038">MESINHTRTEPIAIVGMACRLPPAISNLGEFWNFCAHGKSAWTENPDGRFENAAFWNENSERKGKINNKGGHYLRHNLAHFDAPFFRITANEAKAMDPQQRFLLEITYEALENGGFPMEEMAGKNVAVFAANSFSDYLHGITRDPETTPTFAMTGCDPCMIANRVSHFFDFRGPSITVDTACSSGLTAVHLACQSLRSGDAPYAIVTAAHLNIYPQSTIIYSLSQLLSPEGKCYAFDDRATGGFGRGEGAASLVLKPLSAALEAGDHIYTVIKNTGVNQDGRTNAGLTVPSGEAQESLIRSVYASCGLDPSHTRYVEAHGTGTAIGDPIEVGAIANIFGKQSAGSEPTFIGSAKSNFGHLEGVSGLASVIKTAMMLEKGMLLPNTNYTNPNPKLHLEENNLQVLTEIHPWPKSGVRRASINNFGIGGSNSHGIFEQAPPKLSQKPSKCSYIFALSANSEYSNRVQLSQLSTYARKHPPLFNQTIMEDLAFTLSARRSLLPWKTAITANSHTQLIEKLNAEFATPTRSTKRPLVGLVFTGQGAHWPQMGQELVSYPVFEKSLQKSQIILQELGTTWELQYELFRSADDSQLGVAQISQVVCCVIQIALVDLLRSWGLDITAVVGHSSGEIAAGYAAGHLSAATCIKVAYHRGLAAMEIKKQFPNVNGSMIAVGCSEAVLQPLLASLMCGLATIACKNSTSSFTVSGDRTAIEELHALCDAQNIFNRILSVDVAYHSSHMGLVAESYLAALDDIDCVESSVKFFSSTEGSLLEKPILDNLYWTSNLTGKVLFSESLSAMCRYTESVNGEKRGLDILVEVGPHASLKGPISHMLKSIAKDQDVGYFPTLVRGKDGIHTMHELAASLFSKGYPIDLQKVNLGNSQNLSKQFAVLGDLPSYPWKHEEEYWHESRINKFYRTNKVPYNDLLGSFATDFNNLEPRWRNIIRLDDLPWLRDHRVQSEVVFPLAGYISMAIEAVSQYRLLQGKIHGKSYILREVLVKHPLILSEMVEYDMTLSLRPCITGSQSQSTQWYEFAIFSCIGDLEFEERCRGKICVSDKSQVRVKSGQISPDDFAGVELENTNFYTAVKNTGVEYGASLLGLFDIKSTGCEAIARMRIPETATNMPSMCESAYVLHPATVNILMQTALVLSHSQPGGLDRLYIPRYIEEIEVRPLTTLAAGKEFAIGGTISNISPDDPVFSLFAQHIGGNFISIKGLQCRGQPLPEVSSPMTDFCHKIEWMPLVDILSPYEMHRAFEVSSNGAADEQSRIRLLKNVSLYYMHKALEQLGDYGGSRYVNMYRWMKEKDQELWENNIDEQQGQDLIQSARQIGPVGKLLCRMGENLVQVVREEVEPLTLLLEDDLLTSYYENLEPLKNRLYPAAASIVASLAHQNPNLRILEIGAGTGGATLPILQALSDSAASSQPIFESYVFTDVSAGFFEKSKLKLQAWKHMLEFRVLDIETSPEEQGLIEGTYDLIIAVNVLHATVNMSNTMKNVRSLLKPGGKLLLLEITRPGLTLFPFTSLPGWWLGEEEFRQNGPTLSPMTWDSVLKSAGFSGIQAEIHDYPNSLEQENSLIVSSATAPDQWSPSDDLTIITSGSSEGLAEALKISLAESLQITARVMTLEAIATEHNISKSWIVLEDFNAPLLHSISKPQYWALQRIGEVERTLWVVAGANQESVNPRPSMTLGLARSIQEESHHLKLVVLDLDLKNQLPTAEAAAMINRVFSHSFIKSDTPLAELELSERNGIIHIPRYKPDNEMNQLITDTREQFAPRSQVGWDGGHVLKMQVQSPKTFKGFTFVDNGLPLPAINDLDVEIEVKASGVSFRDVLATNSNLNEDLGYECSGVITAIGLGVQDLGVGDRVCALTRGTYASIVRCPSVQVVKIPDRMTYTTAAAIPMAFVAAYYSVVTVGHLKQDETILIHQAAGGVGQMAVRIAQYIGAKAYATVGSAEKKEAIADYLQIPFDHIFCEDQVSSYEDLMNATTGRGYDVVVNTRSNEALHVSWKCMAPHGRFVNLALVGTLDDNNLSMKPFNIGASFVSINLETLMESKPELLHDILIWGIEWYATGVIKSAMPPKCYPAGAIEDAFNHLSQGDSIGKLVIDLSSPGPVLVTKDESCVPLFTSDESYLVMGGGDSTGRSIIQWMGRRGAKNIIIMTRSGPESLKVRELESEMQMKGIRLAIYQGDFADASSLELVIQESSKILPPIRGVIHSDAVVRSMLFETMPFEDYCAVVSPKVQGAWNLHQRFSDPQSLKFFIIISSITGTVGTPIHAAYGAATTYLGSLARMRKAQGLPGISVDLGPVIKVGDISEHRSRQQVIDKDWGDEGLTEMDVNDILDAVISGKYDPSWDAECYTCLLPAPSRVPFWFADSRFIHCRHPGLTGEQGIDKIDDKPVIPLGQLLSNSQSAEEDRSIIYEAIVGKFVSVLSLHPDDIVPSSPPSTYGVDSLVASEIRNWIAREMKASLSLPELMSSVSFVELSNTISQRYRVAVEA</sequence>
<feature type="domain" description="PKS/mFAS DH" evidence="11">
    <location>
        <begin position="922"/>
        <end position="1225"/>
    </location>
</feature>
<protein>
    <submittedName>
        <fullName evidence="12">Uncharacterized protein</fullName>
    </submittedName>
</protein>
<dbReference type="InterPro" id="IPR013154">
    <property type="entry name" value="ADH-like_N"/>
</dbReference>
<evidence type="ECO:0000256" key="1">
    <source>
        <dbReference type="ARBA" id="ARBA00022450"/>
    </source>
</evidence>
<dbReference type="SUPFAM" id="SSF50129">
    <property type="entry name" value="GroES-like"/>
    <property type="match status" value="1"/>
</dbReference>
<dbReference type="SUPFAM" id="SSF51735">
    <property type="entry name" value="NAD(P)-binding Rossmann-fold domains"/>
    <property type="match status" value="2"/>
</dbReference>
<dbReference type="SMART" id="SM00823">
    <property type="entry name" value="PKS_PP"/>
    <property type="match status" value="1"/>
</dbReference>
<dbReference type="CDD" id="cd02440">
    <property type="entry name" value="AdoMet_MTases"/>
    <property type="match status" value="1"/>
</dbReference>
<dbReference type="PROSITE" id="PS52004">
    <property type="entry name" value="KS3_2"/>
    <property type="match status" value="1"/>
</dbReference>
<dbReference type="Gene3D" id="3.40.366.10">
    <property type="entry name" value="Malonyl-Coenzyme A Acyl Carrier Protein, domain 2"/>
    <property type="match status" value="1"/>
</dbReference>
<keyword evidence="13" id="KW-1185">Reference proteome</keyword>
<dbReference type="InterPro" id="IPR016035">
    <property type="entry name" value="Acyl_Trfase/lysoPLipase"/>
</dbReference>
<dbReference type="SMART" id="SM00825">
    <property type="entry name" value="PKS_KS"/>
    <property type="match status" value="1"/>
</dbReference>
<dbReference type="InterPro" id="IPR020841">
    <property type="entry name" value="PKS_Beta-ketoAc_synthase_dom"/>
</dbReference>
<evidence type="ECO:0000259" key="10">
    <source>
        <dbReference type="PROSITE" id="PS52004"/>
    </source>
</evidence>
<dbReference type="SUPFAM" id="SSF53901">
    <property type="entry name" value="Thiolase-like"/>
    <property type="match status" value="1"/>
</dbReference>
<dbReference type="PROSITE" id="PS00606">
    <property type="entry name" value="KS3_1"/>
    <property type="match status" value="1"/>
</dbReference>
<evidence type="ECO:0000256" key="7">
    <source>
        <dbReference type="ARBA" id="ARBA00023315"/>
    </source>
</evidence>
<dbReference type="Gene3D" id="3.90.180.10">
    <property type="entry name" value="Medium-chain alcohol dehydrogenases, catalytic domain"/>
    <property type="match status" value="1"/>
</dbReference>
<dbReference type="Gene3D" id="1.10.1200.10">
    <property type="entry name" value="ACP-like"/>
    <property type="match status" value="1"/>
</dbReference>
<dbReference type="Gene3D" id="3.40.50.720">
    <property type="entry name" value="NAD(P)-binding Rossmann-like Domain"/>
    <property type="match status" value="3"/>
</dbReference>
<keyword evidence="1" id="KW-0596">Phosphopantetheine</keyword>
<dbReference type="Pfam" id="PF14765">
    <property type="entry name" value="PS-DH"/>
    <property type="match status" value="1"/>
</dbReference>
<dbReference type="InterPro" id="IPR049900">
    <property type="entry name" value="PKS_mFAS_DH"/>
</dbReference>
<name>A0A1V6ULX6_9EURO</name>
<dbReference type="InterPro" id="IPR020806">
    <property type="entry name" value="PKS_PP-bd"/>
</dbReference>
<evidence type="ECO:0000256" key="4">
    <source>
        <dbReference type="ARBA" id="ARBA00022857"/>
    </source>
</evidence>
<comment type="caution">
    <text evidence="12">The sequence shown here is derived from an EMBL/GenBank/DDBJ whole genome shotgun (WGS) entry which is preliminary data.</text>
</comment>
<dbReference type="InterPro" id="IPR013968">
    <property type="entry name" value="PKS_KR"/>
</dbReference>
<dbReference type="Pfam" id="PF08242">
    <property type="entry name" value="Methyltransf_12"/>
    <property type="match status" value="1"/>
</dbReference>
<dbReference type="GO" id="GO:0004315">
    <property type="term" value="F:3-oxoacyl-[acyl-carrier-protein] synthase activity"/>
    <property type="evidence" value="ECO:0007669"/>
    <property type="project" value="InterPro"/>
</dbReference>
<dbReference type="Gene3D" id="3.40.47.10">
    <property type="match status" value="1"/>
</dbReference>
<reference evidence="13" key="1">
    <citation type="journal article" date="2017" name="Nat. Microbiol.">
        <title>Global analysis of biosynthetic gene clusters reveals vast potential of secondary metabolite production in Penicillium species.</title>
        <authorList>
            <person name="Nielsen J.C."/>
            <person name="Grijseels S."/>
            <person name="Prigent S."/>
            <person name="Ji B."/>
            <person name="Dainat J."/>
            <person name="Nielsen K.F."/>
            <person name="Frisvad J.C."/>
            <person name="Workman M."/>
            <person name="Nielsen J."/>
        </authorList>
    </citation>
    <scope>NUCLEOTIDE SEQUENCE [LARGE SCALE GENOMIC DNA]</scope>
    <source>
        <strain evidence="13">IBT 31321</strain>
    </source>
</reference>
<dbReference type="InterPro" id="IPR016039">
    <property type="entry name" value="Thiolase-like"/>
</dbReference>
<dbReference type="Pfam" id="PF21089">
    <property type="entry name" value="PKS_DH_N"/>
    <property type="match status" value="1"/>
</dbReference>
<dbReference type="Gene3D" id="3.10.129.110">
    <property type="entry name" value="Polyketide synthase dehydratase"/>
    <property type="match status" value="1"/>
</dbReference>
<dbReference type="SUPFAM" id="SSF47336">
    <property type="entry name" value="ACP-like"/>
    <property type="match status" value="1"/>
</dbReference>
<dbReference type="InterPro" id="IPR036291">
    <property type="entry name" value="NAD(P)-bd_dom_sf"/>
</dbReference>
<dbReference type="PROSITE" id="PS52019">
    <property type="entry name" value="PKS_MFAS_DH"/>
    <property type="match status" value="1"/>
</dbReference>
<dbReference type="Pfam" id="PF08659">
    <property type="entry name" value="KR"/>
    <property type="match status" value="1"/>
</dbReference>
<dbReference type="SUPFAM" id="SSF55048">
    <property type="entry name" value="Probable ACP-binding domain of malonyl-CoA ACP transacylase"/>
    <property type="match status" value="1"/>
</dbReference>
<dbReference type="SMART" id="SM00822">
    <property type="entry name" value="PKS_KR"/>
    <property type="match status" value="1"/>
</dbReference>
<evidence type="ECO:0000259" key="9">
    <source>
        <dbReference type="PROSITE" id="PS50075"/>
    </source>
</evidence>
<dbReference type="SMART" id="SM00829">
    <property type="entry name" value="PKS_ER"/>
    <property type="match status" value="1"/>
</dbReference>
<evidence type="ECO:0000256" key="6">
    <source>
        <dbReference type="ARBA" id="ARBA00023268"/>
    </source>
</evidence>
<dbReference type="EMBL" id="MDDG01000007">
    <property type="protein sequence ID" value="OQE39163.1"/>
    <property type="molecule type" value="Genomic_DNA"/>
</dbReference>
<evidence type="ECO:0000256" key="2">
    <source>
        <dbReference type="ARBA" id="ARBA00022553"/>
    </source>
</evidence>
<dbReference type="Pfam" id="PF00109">
    <property type="entry name" value="ketoacyl-synt"/>
    <property type="match status" value="1"/>
</dbReference>
<dbReference type="InterPro" id="IPR001227">
    <property type="entry name" value="Ac_transferase_dom_sf"/>
</dbReference>
<dbReference type="GO" id="GO:0006633">
    <property type="term" value="P:fatty acid biosynthetic process"/>
    <property type="evidence" value="ECO:0007669"/>
    <property type="project" value="InterPro"/>
</dbReference>
<dbReference type="Pfam" id="PF00107">
    <property type="entry name" value="ADH_zinc_N"/>
    <property type="match status" value="1"/>
</dbReference>
<dbReference type="STRING" id="36646.A0A1V6ULX6"/>
<dbReference type="InterPro" id="IPR029063">
    <property type="entry name" value="SAM-dependent_MTases_sf"/>
</dbReference>
<dbReference type="InterPro" id="IPR018201">
    <property type="entry name" value="Ketoacyl_synth_AS"/>
</dbReference>
<comment type="caution">
    <text evidence="8">Lacks conserved residue(s) required for the propagation of feature annotation.</text>
</comment>
<dbReference type="GO" id="GO:0031177">
    <property type="term" value="F:phosphopantetheine binding"/>
    <property type="evidence" value="ECO:0007669"/>
    <property type="project" value="InterPro"/>
</dbReference>
<dbReference type="InterPro" id="IPR014043">
    <property type="entry name" value="Acyl_transferase_dom"/>
</dbReference>
<dbReference type="InterPro" id="IPR016036">
    <property type="entry name" value="Malonyl_transacylase_ACP-bd"/>
</dbReference>
<dbReference type="GO" id="GO:1901336">
    <property type="term" value="P:lactone biosynthetic process"/>
    <property type="evidence" value="ECO:0007669"/>
    <property type="project" value="UniProtKB-ARBA"/>
</dbReference>
<dbReference type="InterPro" id="IPR042104">
    <property type="entry name" value="PKS_dehydratase_sf"/>
</dbReference>
<dbReference type="InterPro" id="IPR011032">
    <property type="entry name" value="GroES-like_sf"/>
</dbReference>
<gene>
    <name evidence="12" type="ORF">PENCOP_c007G08846</name>
</gene>
<proteinExistence type="predicted"/>
<keyword evidence="7" id="KW-0012">Acyltransferase</keyword>
<dbReference type="Pfam" id="PF08240">
    <property type="entry name" value="ADH_N"/>
    <property type="match status" value="1"/>
</dbReference>
<keyword evidence="5" id="KW-0560">Oxidoreductase</keyword>
<dbReference type="CDD" id="cd00833">
    <property type="entry name" value="PKS"/>
    <property type="match status" value="1"/>
</dbReference>
<feature type="domain" description="Ketosynthase family 3 (KS3)" evidence="10">
    <location>
        <begin position="9"/>
        <end position="436"/>
    </location>
</feature>
<dbReference type="SUPFAM" id="SSF53335">
    <property type="entry name" value="S-adenosyl-L-methionine-dependent methyltransferases"/>
    <property type="match status" value="1"/>
</dbReference>
<dbReference type="InterPro" id="IPR020807">
    <property type="entry name" value="PKS_DH"/>
</dbReference>
<accession>A0A1V6ULX6</accession>
<keyword evidence="4" id="KW-0521">NADP</keyword>
<dbReference type="InterPro" id="IPR036736">
    <property type="entry name" value="ACP-like_sf"/>
</dbReference>
<evidence type="ECO:0000313" key="13">
    <source>
        <dbReference type="Proteomes" id="UP000191500"/>
    </source>
</evidence>
<dbReference type="InterPro" id="IPR014030">
    <property type="entry name" value="Ketoacyl_synth_N"/>
</dbReference>
<dbReference type="InterPro" id="IPR032821">
    <property type="entry name" value="PKS_assoc"/>
</dbReference>
<dbReference type="InterPro" id="IPR009081">
    <property type="entry name" value="PP-bd_ACP"/>
</dbReference>
<dbReference type="InterPro" id="IPR013217">
    <property type="entry name" value="Methyltransf_12"/>
</dbReference>